<dbReference type="InterPro" id="IPR015422">
    <property type="entry name" value="PyrdxlP-dep_Trfase_small"/>
</dbReference>
<evidence type="ECO:0000256" key="2">
    <source>
        <dbReference type="ARBA" id="ARBA00022679"/>
    </source>
</evidence>
<evidence type="ECO:0000256" key="1">
    <source>
        <dbReference type="ARBA" id="ARBA00022576"/>
    </source>
</evidence>
<keyword evidence="4" id="KW-0963">Cytoplasm</keyword>
<dbReference type="Proteomes" id="UP000218272">
    <property type="component" value="Chromosome SCLO_1"/>
</dbReference>
<keyword evidence="3 4" id="KW-0663">Pyridoxal phosphate</keyword>
<feature type="binding site" evidence="4">
    <location>
        <begin position="215"/>
        <end position="218"/>
    </location>
    <ligand>
        <name>pyridoxal 5'-phosphate</name>
        <dbReference type="ChEBI" id="CHEBI:597326"/>
    </ligand>
</feature>
<comment type="catalytic activity">
    <reaction evidence="4">
        <text>N(2)-acetyl-L-ornithine + 2-oxoglutarate = N-acetyl-L-glutamate 5-semialdehyde + L-glutamate</text>
        <dbReference type="Rhea" id="RHEA:18049"/>
        <dbReference type="ChEBI" id="CHEBI:16810"/>
        <dbReference type="ChEBI" id="CHEBI:29123"/>
        <dbReference type="ChEBI" id="CHEBI:29985"/>
        <dbReference type="ChEBI" id="CHEBI:57805"/>
        <dbReference type="EC" id="2.6.1.11"/>
    </reaction>
</comment>
<comment type="pathway">
    <text evidence="4">Amino-acid biosynthesis; L-arginine biosynthesis; N(2)-acetyl-L-ornithine from L-glutamate: step 4/4.</text>
</comment>
<dbReference type="CDD" id="cd00610">
    <property type="entry name" value="OAT_like"/>
    <property type="match status" value="1"/>
</dbReference>
<keyword evidence="4" id="KW-0028">Amino-acid biosynthesis</keyword>
<dbReference type="GO" id="GO:0030170">
    <property type="term" value="F:pyridoxal phosphate binding"/>
    <property type="evidence" value="ECO:0007669"/>
    <property type="project" value="InterPro"/>
</dbReference>
<dbReference type="KEGG" id="sclo:SCLO_1016030"/>
<gene>
    <name evidence="4" type="primary">argD</name>
    <name evidence="5" type="ORF">SCLO_1016030</name>
</gene>
<feature type="binding site" evidence="4">
    <location>
        <position position="130"/>
    </location>
    <ligand>
        <name>pyridoxal 5'-phosphate</name>
        <dbReference type="ChEBI" id="CHEBI:597326"/>
    </ligand>
</feature>
<proteinExistence type="inferred from homology"/>
<dbReference type="PANTHER" id="PTHR11986:SF113">
    <property type="entry name" value="SUCCINYLORNITHINE TRANSAMINASE"/>
    <property type="match status" value="1"/>
</dbReference>
<name>A0A1E1F2A0_9SPHN</name>
<dbReference type="InterPro" id="IPR015421">
    <property type="entry name" value="PyrdxlP-dep_Trfase_major"/>
</dbReference>
<protein>
    <recommendedName>
        <fullName evidence="4">Acetylornithine aminotransferase</fullName>
        <shortName evidence="4">ACOAT</shortName>
        <ecNumber evidence="4">2.6.1.11</ecNumber>
    </recommendedName>
</protein>
<evidence type="ECO:0000313" key="6">
    <source>
        <dbReference type="Proteomes" id="UP000218272"/>
    </source>
</evidence>
<feature type="modified residue" description="N6-(pyridoxal phosphate)lysine" evidence="4">
    <location>
        <position position="244"/>
    </location>
</feature>
<feature type="binding site" evidence="4">
    <location>
        <position position="133"/>
    </location>
    <ligand>
        <name>N(2)-acetyl-L-ornithine</name>
        <dbReference type="ChEBI" id="CHEBI:57805"/>
    </ligand>
</feature>
<dbReference type="EC" id="2.6.1.11" evidence="4"/>
<reference evidence="5 6" key="1">
    <citation type="submission" date="2016-10" db="EMBL/GenBank/DDBJ databases">
        <title>Complete Genome Sequence of the Nonylphenol-Degrading Bacterium Sphingobium cloacae JCM 10874T.</title>
        <authorList>
            <person name="Ootsuka M."/>
            <person name="Nishizawa T."/>
            <person name="Ohta H."/>
        </authorList>
    </citation>
    <scope>NUCLEOTIDE SEQUENCE [LARGE SCALE GENOMIC DNA]</scope>
    <source>
        <strain evidence="5 6">JCM 10874</strain>
    </source>
</reference>
<dbReference type="InterPro" id="IPR050103">
    <property type="entry name" value="Class-III_PLP-dep_AT"/>
</dbReference>
<sequence>MSITPLMPVYPRCDVRPVRGEGCYLIGERGERYLDFASGIAVNLLGHGHPKLVKAIADQAATLMHTSNLYGMPLGEKFAQRLVDATFADTMFFTNSGAEAVECAIKTARRYHYVNGEGHRHKIISFDNAFHGRTLGTISATSQPKMRDGFEPLLPGFTVVPFNDLEAATAAVDDDTAGFLLEPVQGEGGVMPATQAFLTGLRKLCDEKGLLLILDEVQCGYARTGTFFAHEQYGVAPDIMAVAKGIGAGFPLGACLATEEAAKGMVFGTHGSTYGGNPLAMAAGMAVLDEVLADGFLDHVKAMGARLRSALEQLIPNHDGMFEDVRGMGLMLGVRMKDSYDARAFVGHLRDNHGLLSVSAGQNVVRILPPLVIGESHIAECIEKISAGARSFAETASA</sequence>
<keyword evidence="4" id="KW-0055">Arginine biosynthesis</keyword>
<comment type="subunit">
    <text evidence="4">Homodimer.</text>
</comment>
<evidence type="ECO:0000313" key="5">
    <source>
        <dbReference type="EMBL" id="BAV64643.1"/>
    </source>
</evidence>
<dbReference type="PANTHER" id="PTHR11986">
    <property type="entry name" value="AMINOTRANSFERASE CLASS III"/>
    <property type="match status" value="1"/>
</dbReference>
<dbReference type="RefSeq" id="WP_066514829.1">
    <property type="nucleotide sequence ID" value="NZ_AP017655.1"/>
</dbReference>
<dbReference type="InterPro" id="IPR015424">
    <property type="entry name" value="PyrdxlP-dep_Trfase"/>
</dbReference>
<comment type="miscellaneous">
    <text evidence="4">May also have succinyldiaminopimelate aminotransferase activity, thus carrying out the corresponding step in lysine biosynthesis.</text>
</comment>
<dbReference type="GO" id="GO:0042802">
    <property type="term" value="F:identical protein binding"/>
    <property type="evidence" value="ECO:0007669"/>
    <property type="project" value="TreeGrafter"/>
</dbReference>
<dbReference type="UniPathway" id="UPA00068">
    <property type="reaction ID" value="UER00109"/>
</dbReference>
<dbReference type="Pfam" id="PF00202">
    <property type="entry name" value="Aminotran_3"/>
    <property type="match status" value="1"/>
</dbReference>
<dbReference type="GO" id="GO:0003992">
    <property type="term" value="F:N2-acetyl-L-ornithine:2-oxoglutarate 5-aminotransferase activity"/>
    <property type="evidence" value="ECO:0007669"/>
    <property type="project" value="UniProtKB-UniRule"/>
</dbReference>
<dbReference type="HAMAP" id="MF_01107">
    <property type="entry name" value="ArgD_aminotrans_3"/>
    <property type="match status" value="1"/>
</dbReference>
<dbReference type="PROSITE" id="PS00600">
    <property type="entry name" value="AA_TRANSFER_CLASS_3"/>
    <property type="match status" value="1"/>
</dbReference>
<dbReference type="GO" id="GO:0006526">
    <property type="term" value="P:L-arginine biosynthetic process"/>
    <property type="evidence" value="ECO:0007669"/>
    <property type="project" value="UniProtKB-UniRule"/>
</dbReference>
<comment type="similarity">
    <text evidence="4">Belongs to the class-III pyridoxal-phosphate-dependent aminotransferase family. ArgD subfamily.</text>
</comment>
<feature type="binding site" evidence="4">
    <location>
        <position position="272"/>
    </location>
    <ligand>
        <name>N(2)-acetyl-L-ornithine</name>
        <dbReference type="ChEBI" id="CHEBI:57805"/>
    </ligand>
</feature>
<keyword evidence="1 4" id="KW-0032">Aminotransferase</keyword>
<dbReference type="Gene3D" id="3.40.640.10">
    <property type="entry name" value="Type I PLP-dependent aspartate aminotransferase-like (Major domain)"/>
    <property type="match status" value="1"/>
</dbReference>
<accession>A0A1E1F2A0</accession>
<keyword evidence="2 4" id="KW-0808">Transferase</keyword>
<feature type="binding site" evidence="4">
    <location>
        <begin position="97"/>
        <end position="98"/>
    </location>
    <ligand>
        <name>pyridoxal 5'-phosphate</name>
        <dbReference type="ChEBI" id="CHEBI:597326"/>
    </ligand>
</feature>
<dbReference type="GO" id="GO:0005737">
    <property type="term" value="C:cytoplasm"/>
    <property type="evidence" value="ECO:0007669"/>
    <property type="project" value="UniProtKB-SubCell"/>
</dbReference>
<dbReference type="Gene3D" id="3.90.1150.10">
    <property type="entry name" value="Aspartate Aminotransferase, domain 1"/>
    <property type="match status" value="1"/>
</dbReference>
<comment type="subcellular location">
    <subcellularLocation>
        <location evidence="4">Cytoplasm</location>
    </subcellularLocation>
</comment>
<dbReference type="SUPFAM" id="SSF53383">
    <property type="entry name" value="PLP-dependent transferases"/>
    <property type="match status" value="1"/>
</dbReference>
<dbReference type="NCBIfam" id="NF002325">
    <property type="entry name" value="PRK01278.1"/>
    <property type="match status" value="1"/>
</dbReference>
<comment type="cofactor">
    <cofactor evidence="4">
        <name>pyridoxal 5'-phosphate</name>
        <dbReference type="ChEBI" id="CHEBI:597326"/>
    </cofactor>
    <text evidence="4">Binds 1 pyridoxal phosphate per subunit.</text>
</comment>
<evidence type="ECO:0000256" key="3">
    <source>
        <dbReference type="ARBA" id="ARBA00022898"/>
    </source>
</evidence>
<dbReference type="PIRSF" id="PIRSF000521">
    <property type="entry name" value="Transaminase_4ab_Lys_Orn"/>
    <property type="match status" value="1"/>
</dbReference>
<evidence type="ECO:0000256" key="4">
    <source>
        <dbReference type="HAMAP-Rule" id="MF_01107"/>
    </source>
</evidence>
<dbReference type="EMBL" id="AP017655">
    <property type="protein sequence ID" value="BAV64643.1"/>
    <property type="molecule type" value="Genomic_DNA"/>
</dbReference>
<dbReference type="OrthoDB" id="9801834at2"/>
<dbReference type="FunFam" id="3.40.640.10:FF:000004">
    <property type="entry name" value="Acetylornithine aminotransferase"/>
    <property type="match status" value="1"/>
</dbReference>
<dbReference type="InterPro" id="IPR049704">
    <property type="entry name" value="Aminotrans_3_PPA_site"/>
</dbReference>
<feature type="binding site" evidence="4">
    <location>
        <position position="273"/>
    </location>
    <ligand>
        <name>pyridoxal 5'-phosphate</name>
        <dbReference type="ChEBI" id="CHEBI:597326"/>
    </ligand>
</feature>
<dbReference type="InterPro" id="IPR004636">
    <property type="entry name" value="AcOrn/SuccOrn_fam"/>
</dbReference>
<dbReference type="NCBIfam" id="TIGR00707">
    <property type="entry name" value="argD"/>
    <property type="match status" value="1"/>
</dbReference>
<keyword evidence="6" id="KW-1185">Reference proteome</keyword>
<dbReference type="AlphaFoldDB" id="A0A1E1F2A0"/>
<organism evidence="5 6">
    <name type="scientific">Sphingobium cloacae</name>
    <dbReference type="NCBI Taxonomy" id="120107"/>
    <lineage>
        <taxon>Bacteria</taxon>
        <taxon>Pseudomonadati</taxon>
        <taxon>Pseudomonadota</taxon>
        <taxon>Alphaproteobacteria</taxon>
        <taxon>Sphingomonadales</taxon>
        <taxon>Sphingomonadaceae</taxon>
        <taxon>Sphingobium</taxon>
    </lineage>
</organism>
<dbReference type="InterPro" id="IPR005814">
    <property type="entry name" value="Aminotrans_3"/>
</dbReference>